<dbReference type="EMBL" id="PZQS01000014">
    <property type="protein sequence ID" value="PVD18300.1"/>
    <property type="molecule type" value="Genomic_DNA"/>
</dbReference>
<dbReference type="InterPro" id="IPR001853">
    <property type="entry name" value="DSBA-like_thioredoxin_dom"/>
</dbReference>
<dbReference type="Proteomes" id="UP000245119">
    <property type="component" value="Linkage Group LG14"/>
</dbReference>
<evidence type="ECO:0000313" key="2">
    <source>
        <dbReference type="EMBL" id="PVD18300.1"/>
    </source>
</evidence>
<keyword evidence="3" id="KW-1185">Reference proteome</keyword>
<name>A0A2T7NAU3_POMCA</name>
<proteinExistence type="predicted"/>
<dbReference type="STRING" id="400727.A0A2T7NAU3"/>
<comment type="caution">
    <text evidence="2">The sequence shown here is derived from an EMBL/GenBank/DDBJ whole genome shotgun (WGS) entry which is preliminary data.</text>
</comment>
<dbReference type="Gene3D" id="3.40.30.10">
    <property type="entry name" value="Glutaredoxin"/>
    <property type="match status" value="1"/>
</dbReference>
<evidence type="ECO:0000259" key="1">
    <source>
        <dbReference type="Pfam" id="PF01323"/>
    </source>
</evidence>
<dbReference type="SUPFAM" id="SSF52833">
    <property type="entry name" value="Thioredoxin-like"/>
    <property type="match status" value="1"/>
</dbReference>
<accession>A0A2T7NAU3</accession>
<protein>
    <recommendedName>
        <fullName evidence="1">DSBA-like thioredoxin domain-containing protein</fullName>
    </recommendedName>
</protein>
<evidence type="ECO:0000313" key="3">
    <source>
        <dbReference type="Proteomes" id="UP000245119"/>
    </source>
</evidence>
<dbReference type="Pfam" id="PF01323">
    <property type="entry name" value="DSBA"/>
    <property type="match status" value="1"/>
</dbReference>
<feature type="domain" description="DSBA-like thioredoxin" evidence="1">
    <location>
        <begin position="9"/>
        <end position="201"/>
    </location>
</feature>
<gene>
    <name evidence="2" type="ORF">C0Q70_20849</name>
</gene>
<dbReference type="OrthoDB" id="1930760at2759"/>
<dbReference type="InterPro" id="IPR036249">
    <property type="entry name" value="Thioredoxin-like_sf"/>
</dbReference>
<dbReference type="CDD" id="cd03024">
    <property type="entry name" value="DsbA_FrnE"/>
    <property type="match status" value="1"/>
</dbReference>
<dbReference type="OMA" id="QKYAISG"/>
<dbReference type="PANTHER" id="PTHR13887">
    <property type="entry name" value="GLUTATHIONE S-TRANSFERASE KAPPA"/>
    <property type="match status" value="1"/>
</dbReference>
<organism evidence="2 3">
    <name type="scientific">Pomacea canaliculata</name>
    <name type="common">Golden apple snail</name>
    <dbReference type="NCBI Taxonomy" id="400727"/>
    <lineage>
        <taxon>Eukaryota</taxon>
        <taxon>Metazoa</taxon>
        <taxon>Spiralia</taxon>
        <taxon>Lophotrochozoa</taxon>
        <taxon>Mollusca</taxon>
        <taxon>Gastropoda</taxon>
        <taxon>Caenogastropoda</taxon>
        <taxon>Architaenioglossa</taxon>
        <taxon>Ampullarioidea</taxon>
        <taxon>Ampullariidae</taxon>
        <taxon>Pomacea</taxon>
    </lineage>
</organism>
<reference evidence="2 3" key="1">
    <citation type="submission" date="2018-04" db="EMBL/GenBank/DDBJ databases">
        <title>The genome of golden apple snail Pomacea canaliculata provides insight into stress tolerance and invasive adaptation.</title>
        <authorList>
            <person name="Liu C."/>
            <person name="Liu B."/>
            <person name="Ren Y."/>
            <person name="Zhang Y."/>
            <person name="Wang H."/>
            <person name="Li S."/>
            <person name="Jiang F."/>
            <person name="Yin L."/>
            <person name="Zhang G."/>
            <person name="Qian W."/>
            <person name="Fan W."/>
        </authorList>
    </citation>
    <scope>NUCLEOTIDE SEQUENCE [LARGE SCALE GENOMIC DNA]</scope>
    <source>
        <strain evidence="2">SZHN2017</strain>
        <tissue evidence="2">Muscle</tissue>
    </source>
</reference>
<dbReference type="PANTHER" id="PTHR13887:SF41">
    <property type="entry name" value="THIOREDOXIN SUPERFAMILY PROTEIN"/>
    <property type="match status" value="1"/>
</dbReference>
<dbReference type="GO" id="GO:0016491">
    <property type="term" value="F:oxidoreductase activity"/>
    <property type="evidence" value="ECO:0007669"/>
    <property type="project" value="InterPro"/>
</dbReference>
<sequence length="217" mass="24199">MAAKPLVNIDIISDVMCPWCWVGKRKLESSMKALEDKIQFRVRWHPYLLRPAAPPEGIPIPSAFRSGPRVTQLQQAGAAVGINFTFKNTSFPSTIRSHALLELAAAKDDGVKQNDVAELLFKAYFVDGKMLTDDDVVDVGKQAGFEANEIRAYISKQENLDHVVRTAKSWADKGVEGVPLFYFNGQRMFSGAQDEDVFKRMLTMAAEKFQASTINRA</sequence>
<dbReference type="AlphaFoldDB" id="A0A2T7NAU3"/>